<evidence type="ECO:0000256" key="1">
    <source>
        <dbReference type="SAM" id="MobiDB-lite"/>
    </source>
</evidence>
<dbReference type="EMBL" id="MU865013">
    <property type="protein sequence ID" value="KAK4460365.1"/>
    <property type="molecule type" value="Genomic_DNA"/>
</dbReference>
<comment type="caution">
    <text evidence="3">The sequence shown here is derived from an EMBL/GenBank/DDBJ whole genome shotgun (WGS) entry which is preliminary data.</text>
</comment>
<gene>
    <name evidence="3" type="ORF">QBC42DRAFT_181055</name>
</gene>
<evidence type="ECO:0000313" key="4">
    <source>
        <dbReference type="Proteomes" id="UP001321749"/>
    </source>
</evidence>
<organism evidence="3 4">
    <name type="scientific">Cladorrhinum samala</name>
    <dbReference type="NCBI Taxonomy" id="585594"/>
    <lineage>
        <taxon>Eukaryota</taxon>
        <taxon>Fungi</taxon>
        <taxon>Dikarya</taxon>
        <taxon>Ascomycota</taxon>
        <taxon>Pezizomycotina</taxon>
        <taxon>Sordariomycetes</taxon>
        <taxon>Sordariomycetidae</taxon>
        <taxon>Sordariales</taxon>
        <taxon>Podosporaceae</taxon>
        <taxon>Cladorrhinum</taxon>
    </lineage>
</organism>
<dbReference type="InterPro" id="IPR023631">
    <property type="entry name" value="Amidase_dom"/>
</dbReference>
<evidence type="ECO:0000259" key="2">
    <source>
        <dbReference type="Pfam" id="PF01425"/>
    </source>
</evidence>
<dbReference type="Gene3D" id="3.90.1300.10">
    <property type="entry name" value="Amidase signature (AS) domain"/>
    <property type="match status" value="1"/>
</dbReference>
<dbReference type="SUPFAM" id="SSF75304">
    <property type="entry name" value="Amidase signature (AS) enzymes"/>
    <property type="match status" value="1"/>
</dbReference>
<feature type="region of interest" description="Disordered" evidence="1">
    <location>
        <begin position="498"/>
        <end position="518"/>
    </location>
</feature>
<evidence type="ECO:0000313" key="3">
    <source>
        <dbReference type="EMBL" id="KAK4460365.1"/>
    </source>
</evidence>
<proteinExistence type="predicted"/>
<dbReference type="Pfam" id="PF01425">
    <property type="entry name" value="Amidase"/>
    <property type="match status" value="1"/>
</dbReference>
<dbReference type="AlphaFoldDB" id="A0AAV9HJP9"/>
<feature type="domain" description="Amidase" evidence="2">
    <location>
        <begin position="29"/>
        <end position="441"/>
    </location>
</feature>
<dbReference type="Proteomes" id="UP001321749">
    <property type="component" value="Unassembled WGS sequence"/>
</dbReference>
<keyword evidence="4" id="KW-1185">Reference proteome</keyword>
<dbReference type="InterPro" id="IPR036928">
    <property type="entry name" value="AS_sf"/>
</dbReference>
<protein>
    <submittedName>
        <fullName evidence="3">Amidase family</fullName>
    </submittedName>
</protein>
<dbReference type="PANTHER" id="PTHR42678">
    <property type="entry name" value="AMIDASE"/>
    <property type="match status" value="1"/>
</dbReference>
<accession>A0AAV9HJP9</accession>
<feature type="region of interest" description="Disordered" evidence="1">
    <location>
        <begin position="160"/>
        <end position="180"/>
    </location>
</feature>
<reference evidence="3" key="2">
    <citation type="submission" date="2023-06" db="EMBL/GenBank/DDBJ databases">
        <authorList>
            <consortium name="Lawrence Berkeley National Laboratory"/>
            <person name="Mondo S.J."/>
            <person name="Hensen N."/>
            <person name="Bonometti L."/>
            <person name="Westerberg I."/>
            <person name="Brannstrom I.O."/>
            <person name="Guillou S."/>
            <person name="Cros-Aarteil S."/>
            <person name="Calhoun S."/>
            <person name="Haridas S."/>
            <person name="Kuo A."/>
            <person name="Pangilinan J."/>
            <person name="Riley R."/>
            <person name="Labutti K."/>
            <person name="Andreopoulos B."/>
            <person name="Lipzen A."/>
            <person name="Chen C."/>
            <person name="Yanf M."/>
            <person name="Daum C."/>
            <person name="Ng V."/>
            <person name="Clum A."/>
            <person name="Steindorff A."/>
            <person name="Ohm R."/>
            <person name="Martin F."/>
            <person name="Silar P."/>
            <person name="Natvig D."/>
            <person name="Lalanne C."/>
            <person name="Gautier V."/>
            <person name="Ament-Velasquez S.L."/>
            <person name="Kruys A."/>
            <person name="Hutchinson M.I."/>
            <person name="Powell A.J."/>
            <person name="Barry K."/>
            <person name="Miller A.N."/>
            <person name="Grigoriev I.V."/>
            <person name="Debuchy R."/>
            <person name="Gladieux P."/>
            <person name="Thoren M.H."/>
            <person name="Johannesson H."/>
        </authorList>
    </citation>
    <scope>NUCLEOTIDE SEQUENCE</scope>
    <source>
        <strain evidence="3">PSN324</strain>
    </source>
</reference>
<name>A0AAV9HJP9_9PEZI</name>
<reference evidence="3" key="1">
    <citation type="journal article" date="2023" name="Mol. Phylogenet. Evol.">
        <title>Genome-scale phylogeny and comparative genomics of the fungal order Sordariales.</title>
        <authorList>
            <person name="Hensen N."/>
            <person name="Bonometti L."/>
            <person name="Westerberg I."/>
            <person name="Brannstrom I.O."/>
            <person name="Guillou S."/>
            <person name="Cros-Aarteil S."/>
            <person name="Calhoun S."/>
            <person name="Haridas S."/>
            <person name="Kuo A."/>
            <person name="Mondo S."/>
            <person name="Pangilinan J."/>
            <person name="Riley R."/>
            <person name="LaButti K."/>
            <person name="Andreopoulos B."/>
            <person name="Lipzen A."/>
            <person name="Chen C."/>
            <person name="Yan M."/>
            <person name="Daum C."/>
            <person name="Ng V."/>
            <person name="Clum A."/>
            <person name="Steindorff A."/>
            <person name="Ohm R.A."/>
            <person name="Martin F."/>
            <person name="Silar P."/>
            <person name="Natvig D.O."/>
            <person name="Lalanne C."/>
            <person name="Gautier V."/>
            <person name="Ament-Velasquez S.L."/>
            <person name="Kruys A."/>
            <person name="Hutchinson M.I."/>
            <person name="Powell A.J."/>
            <person name="Barry K."/>
            <person name="Miller A.N."/>
            <person name="Grigoriev I.V."/>
            <person name="Debuchy R."/>
            <person name="Gladieux P."/>
            <person name="Hiltunen Thoren M."/>
            <person name="Johannesson H."/>
        </authorList>
    </citation>
    <scope>NUCLEOTIDE SEQUENCE</scope>
    <source>
        <strain evidence="3">PSN324</strain>
    </source>
</reference>
<dbReference type="PANTHER" id="PTHR42678:SF34">
    <property type="entry name" value="OS04G0183300 PROTEIN"/>
    <property type="match status" value="1"/>
</dbReference>
<sequence>MAVSIDLLTATASDIQSRLSNQTITSTQLVKLYLNQIAQYDGYLKAVIAVAPEDLLTKTAAVLDQERAKGTVRGPLHGIPILIKDNIVTGPELGLPTTCGSLALVGSKPKRSAAVVGKLVAAGAIILGKANLSEWAWYRSDLADSGWSAVRGQTQSAYVRGGFRHDDSGGGHSNPGGSSSGSAVAVAAGFSPLSLGTETMGSLIMPSDRSALYTIKPTLKIVSQDGIIPVSFEADMIGPMAKSVLDLANLLDAIVDPTKTTVPRGGYSSVVTGDWGDIRIGVLEPEKWLFPPVIVKYEKQASDQMHRDWKAAYERLASVVKVVKPVTLLSTDESTEHGKKDINDAFHCKFKTLLESYLANDVDDCRIHTLKDLIKFNEDHADQELPPSADNQNGLIRALERDGTMTDEEYNSLVNYARDRCGRQGIDKVLDENGVDVIVGPGDGPLFVISGTAGYPGASLPLGYLDFNGRPFGLQVIAKAHQEALLIQVQSAWEATFPQRRPPPLDDIVGGKSKKEEL</sequence>